<keyword evidence="6" id="KW-0393">Immunoglobulin domain</keyword>
<evidence type="ECO:0000256" key="7">
    <source>
        <dbReference type="SAM" id="MobiDB-lite"/>
    </source>
</evidence>
<evidence type="ECO:0000256" key="6">
    <source>
        <dbReference type="ARBA" id="ARBA00023319"/>
    </source>
</evidence>
<dbReference type="GO" id="GO:0009897">
    <property type="term" value="C:external side of plasma membrane"/>
    <property type="evidence" value="ECO:0007669"/>
    <property type="project" value="TreeGrafter"/>
</dbReference>
<evidence type="ECO:0000256" key="4">
    <source>
        <dbReference type="ARBA" id="ARBA00023157"/>
    </source>
</evidence>
<dbReference type="Gene3D" id="2.60.40.10">
    <property type="entry name" value="Immunoglobulins"/>
    <property type="match status" value="4"/>
</dbReference>
<dbReference type="GO" id="GO:0005102">
    <property type="term" value="F:signaling receptor binding"/>
    <property type="evidence" value="ECO:0007669"/>
    <property type="project" value="TreeGrafter"/>
</dbReference>
<evidence type="ECO:0000256" key="3">
    <source>
        <dbReference type="ARBA" id="ARBA00023136"/>
    </source>
</evidence>
<dbReference type="AlphaFoldDB" id="A0A673KBI7"/>
<evidence type="ECO:0000256" key="1">
    <source>
        <dbReference type="ARBA" id="ARBA00004370"/>
    </source>
</evidence>
<feature type="signal peptide" evidence="8">
    <location>
        <begin position="1"/>
        <end position="17"/>
    </location>
</feature>
<dbReference type="SMART" id="SM00406">
    <property type="entry name" value="IGv"/>
    <property type="match status" value="2"/>
</dbReference>
<keyword evidence="11" id="KW-1185">Reference proteome</keyword>
<feature type="domain" description="Ig-like" evidence="9">
    <location>
        <begin position="157"/>
        <end position="230"/>
    </location>
</feature>
<keyword evidence="3" id="KW-0472">Membrane</keyword>
<reference evidence="10" key="1">
    <citation type="submission" date="2025-08" db="UniProtKB">
        <authorList>
            <consortium name="Ensembl"/>
        </authorList>
    </citation>
    <scope>IDENTIFICATION</scope>
</reference>
<evidence type="ECO:0000256" key="2">
    <source>
        <dbReference type="ARBA" id="ARBA00022729"/>
    </source>
</evidence>
<dbReference type="SUPFAM" id="SSF48726">
    <property type="entry name" value="Immunoglobulin"/>
    <property type="match status" value="4"/>
</dbReference>
<dbReference type="InterPro" id="IPR013106">
    <property type="entry name" value="Ig_V-set"/>
</dbReference>
<comment type="subcellular location">
    <subcellularLocation>
        <location evidence="1">Membrane</location>
    </subcellularLocation>
</comment>
<feature type="domain" description="Ig-like" evidence="9">
    <location>
        <begin position="237"/>
        <end position="352"/>
    </location>
</feature>
<dbReference type="InterPro" id="IPR053896">
    <property type="entry name" value="BTN3A2-like_Ig-C"/>
</dbReference>
<dbReference type="PANTHER" id="PTHR24100:SF149">
    <property type="entry name" value="BG-LIKE ANTIGEN 1-RELATED"/>
    <property type="match status" value="1"/>
</dbReference>
<dbReference type="InterPro" id="IPR050504">
    <property type="entry name" value="IgSF_BTN/MOG"/>
</dbReference>
<dbReference type="GO" id="GO:0050863">
    <property type="term" value="P:regulation of T cell activation"/>
    <property type="evidence" value="ECO:0007669"/>
    <property type="project" value="UniProtKB-ARBA"/>
</dbReference>
<keyword evidence="5" id="KW-0325">Glycoprotein</keyword>
<keyword evidence="2 8" id="KW-0732">Signal</keyword>
<feature type="chain" id="PRO_5025599048" description="Ig-like domain-containing protein" evidence="8">
    <location>
        <begin position="18"/>
        <end position="480"/>
    </location>
</feature>
<feature type="domain" description="Ig-like" evidence="9">
    <location>
        <begin position="30"/>
        <end position="149"/>
    </location>
</feature>
<dbReference type="Pfam" id="PF22705">
    <property type="entry name" value="C2-set_3"/>
    <property type="match status" value="2"/>
</dbReference>
<feature type="domain" description="Ig-like" evidence="9">
    <location>
        <begin position="387"/>
        <end position="467"/>
    </location>
</feature>
<feature type="region of interest" description="Disordered" evidence="7">
    <location>
        <begin position="177"/>
        <end position="199"/>
    </location>
</feature>
<dbReference type="InterPro" id="IPR007110">
    <property type="entry name" value="Ig-like_dom"/>
</dbReference>
<dbReference type="GO" id="GO:0001817">
    <property type="term" value="P:regulation of cytokine production"/>
    <property type="evidence" value="ECO:0007669"/>
    <property type="project" value="TreeGrafter"/>
</dbReference>
<sequence length="480" mass="52690">MLSIIIVVVNLLIETSGKNMLGFHSVSWLPMSFTVVVPGDPIAAHVGSTVIVPCWISPPENAEALEIRWYRHDQFSNPVLLYNHGKLQDVQEEPYRNRTSLALRSDQSGGLKDGDVSLQLEKLRVQDEGSFHCYVTGESSYGSEEVVLKITALGSAPVLFPKPLDDGRVNISCRSSGWHPEPSVSWTSDDGRSLRPGGSSHSRGADELFSVHSWTAVSLSDAQLVSCSVSLRTGESPGFLLKRVCVCLSVSLTVVVPGDPIAAHVGSTVIVPCWISPPENAEALEIRWYRHDQFSNPVLLYNHGKLQDVQEEPYRNRTSLALRSDQSGGLKDGDVSLRLEKLRVQDDGSFRCYCFKQYTYYPACSFCVRRRSEHLSLLLSSALGSAPVLFPKPLDDGRVNISCRSRGWYPEPSVSWTSDDGRAFRPGGSSHSRGADEMFSVHSWTAVSLSDAQLVSCSVSLRTGELKEGRLHIQGIVSSG</sequence>
<dbReference type="PANTHER" id="PTHR24100">
    <property type="entry name" value="BUTYROPHILIN"/>
    <property type="match status" value="1"/>
</dbReference>
<dbReference type="SMART" id="SM00409">
    <property type="entry name" value="IG"/>
    <property type="match status" value="2"/>
</dbReference>
<dbReference type="PROSITE" id="PS50835">
    <property type="entry name" value="IG_LIKE"/>
    <property type="match status" value="4"/>
</dbReference>
<dbReference type="InterPro" id="IPR003599">
    <property type="entry name" value="Ig_sub"/>
</dbReference>
<evidence type="ECO:0000313" key="10">
    <source>
        <dbReference type="Ensembl" id="ENSSRHP00000063107.1"/>
    </source>
</evidence>
<dbReference type="InterPro" id="IPR036179">
    <property type="entry name" value="Ig-like_dom_sf"/>
</dbReference>
<dbReference type="FunFam" id="2.60.40.10:FF:000142">
    <property type="entry name" value="V-set domain-containing T-cell activation inhibitor 1"/>
    <property type="match status" value="2"/>
</dbReference>
<proteinExistence type="predicted"/>
<evidence type="ECO:0000256" key="5">
    <source>
        <dbReference type="ARBA" id="ARBA00023180"/>
    </source>
</evidence>
<name>A0A673KBI7_9TELE</name>
<evidence type="ECO:0000313" key="11">
    <source>
        <dbReference type="Proteomes" id="UP000472270"/>
    </source>
</evidence>
<protein>
    <recommendedName>
        <fullName evidence="9">Ig-like domain-containing protein</fullName>
    </recommendedName>
</protein>
<organism evidence="10 11">
    <name type="scientific">Sinocyclocheilus rhinocerous</name>
    <dbReference type="NCBI Taxonomy" id="307959"/>
    <lineage>
        <taxon>Eukaryota</taxon>
        <taxon>Metazoa</taxon>
        <taxon>Chordata</taxon>
        <taxon>Craniata</taxon>
        <taxon>Vertebrata</taxon>
        <taxon>Euteleostomi</taxon>
        <taxon>Actinopterygii</taxon>
        <taxon>Neopterygii</taxon>
        <taxon>Teleostei</taxon>
        <taxon>Ostariophysi</taxon>
        <taxon>Cypriniformes</taxon>
        <taxon>Cyprinidae</taxon>
        <taxon>Cyprininae</taxon>
        <taxon>Sinocyclocheilus</taxon>
    </lineage>
</organism>
<reference evidence="10" key="2">
    <citation type="submission" date="2025-09" db="UniProtKB">
        <authorList>
            <consortium name="Ensembl"/>
        </authorList>
    </citation>
    <scope>IDENTIFICATION</scope>
</reference>
<accession>A0A673KBI7</accession>
<dbReference type="Proteomes" id="UP000472270">
    <property type="component" value="Unassembled WGS sequence"/>
</dbReference>
<evidence type="ECO:0000259" key="9">
    <source>
        <dbReference type="PROSITE" id="PS50835"/>
    </source>
</evidence>
<evidence type="ECO:0000256" key="8">
    <source>
        <dbReference type="SAM" id="SignalP"/>
    </source>
</evidence>
<keyword evidence="4" id="KW-1015">Disulfide bond</keyword>
<dbReference type="GO" id="GO:1903037">
    <property type="term" value="P:regulation of leukocyte cell-cell adhesion"/>
    <property type="evidence" value="ECO:0007669"/>
    <property type="project" value="UniProtKB-ARBA"/>
</dbReference>
<dbReference type="Ensembl" id="ENSSRHT00000064859.1">
    <property type="protein sequence ID" value="ENSSRHP00000063107.1"/>
    <property type="gene ID" value="ENSSRHG00000031452.1"/>
</dbReference>
<dbReference type="InterPro" id="IPR013783">
    <property type="entry name" value="Ig-like_fold"/>
</dbReference>
<dbReference type="Pfam" id="PF07686">
    <property type="entry name" value="V-set"/>
    <property type="match status" value="2"/>
</dbReference>
<dbReference type="GO" id="GO:0050852">
    <property type="term" value="P:T cell receptor signaling pathway"/>
    <property type="evidence" value="ECO:0007669"/>
    <property type="project" value="TreeGrafter"/>
</dbReference>